<keyword evidence="1" id="KW-1133">Transmembrane helix</keyword>
<comment type="caution">
    <text evidence="2">The sequence shown here is derived from an EMBL/GenBank/DDBJ whole genome shotgun (WGS) entry which is preliminary data.</text>
</comment>
<protein>
    <submittedName>
        <fullName evidence="2">Uncharacterized protein</fullName>
    </submittedName>
</protein>
<proteinExistence type="predicted"/>
<reference evidence="3" key="1">
    <citation type="journal article" date="2019" name="Int. J. Syst. Evol. Microbiol.">
        <title>The Global Catalogue of Microorganisms (GCM) 10K type strain sequencing project: providing services to taxonomists for standard genome sequencing and annotation.</title>
        <authorList>
            <consortium name="The Broad Institute Genomics Platform"/>
            <consortium name="The Broad Institute Genome Sequencing Center for Infectious Disease"/>
            <person name="Wu L."/>
            <person name="Ma J."/>
        </authorList>
    </citation>
    <scope>NUCLEOTIDE SEQUENCE [LARGE SCALE GENOMIC DNA]</scope>
    <source>
        <strain evidence="3">CGMCC 1.9106</strain>
    </source>
</reference>
<organism evidence="2 3">
    <name type="scientific">Catellatospora aurea</name>
    <dbReference type="NCBI Taxonomy" id="1337874"/>
    <lineage>
        <taxon>Bacteria</taxon>
        <taxon>Bacillati</taxon>
        <taxon>Actinomycetota</taxon>
        <taxon>Actinomycetes</taxon>
        <taxon>Micromonosporales</taxon>
        <taxon>Micromonosporaceae</taxon>
        <taxon>Catellatospora</taxon>
    </lineage>
</organism>
<dbReference type="EMBL" id="JBHTAC010000017">
    <property type="protein sequence ID" value="MFC7244534.1"/>
    <property type="molecule type" value="Genomic_DNA"/>
</dbReference>
<keyword evidence="3" id="KW-1185">Reference proteome</keyword>
<keyword evidence="1" id="KW-0472">Membrane</keyword>
<feature type="transmembrane region" description="Helical" evidence="1">
    <location>
        <begin position="30"/>
        <end position="49"/>
    </location>
</feature>
<dbReference type="Proteomes" id="UP001596392">
    <property type="component" value="Unassembled WGS sequence"/>
</dbReference>
<name>A0ABW2H1Q4_9ACTN</name>
<evidence type="ECO:0000256" key="1">
    <source>
        <dbReference type="SAM" id="Phobius"/>
    </source>
</evidence>
<accession>A0ABW2H1Q4</accession>
<keyword evidence="1" id="KW-0812">Transmembrane</keyword>
<sequence length="71" mass="7734">MVIMNWLWLVVCAVLVGFSIFIAFMPGVAVIGRLALLVPILGGLFRGYFDGLGPILDRRGLRRSASEGDRA</sequence>
<evidence type="ECO:0000313" key="2">
    <source>
        <dbReference type="EMBL" id="MFC7244534.1"/>
    </source>
</evidence>
<dbReference type="RefSeq" id="WP_376807563.1">
    <property type="nucleotide sequence ID" value="NZ_JBHTAC010000017.1"/>
</dbReference>
<gene>
    <name evidence="2" type="ORF">ACFQO7_18815</name>
</gene>
<evidence type="ECO:0000313" key="3">
    <source>
        <dbReference type="Proteomes" id="UP001596392"/>
    </source>
</evidence>
<feature type="transmembrane region" description="Helical" evidence="1">
    <location>
        <begin position="7"/>
        <end position="24"/>
    </location>
</feature>